<keyword evidence="3" id="KW-1185">Reference proteome</keyword>
<organism evidence="2 3">
    <name type="scientific">Egicoccus halophilus</name>
    <dbReference type="NCBI Taxonomy" id="1670830"/>
    <lineage>
        <taxon>Bacteria</taxon>
        <taxon>Bacillati</taxon>
        <taxon>Actinomycetota</taxon>
        <taxon>Nitriliruptoria</taxon>
        <taxon>Egicoccales</taxon>
        <taxon>Egicoccaceae</taxon>
        <taxon>Egicoccus</taxon>
    </lineage>
</organism>
<evidence type="ECO:0000313" key="2">
    <source>
        <dbReference type="EMBL" id="GGI05629.1"/>
    </source>
</evidence>
<dbReference type="RefSeq" id="WP_130648475.1">
    <property type="nucleotide sequence ID" value="NZ_BMHA01000005.1"/>
</dbReference>
<feature type="transmembrane region" description="Helical" evidence="1">
    <location>
        <begin position="7"/>
        <end position="27"/>
    </location>
</feature>
<name>A0A8J3A9V1_9ACTN</name>
<evidence type="ECO:0000256" key="1">
    <source>
        <dbReference type="SAM" id="Phobius"/>
    </source>
</evidence>
<protein>
    <submittedName>
        <fullName evidence="2">Uncharacterized protein</fullName>
    </submittedName>
</protein>
<keyword evidence="1" id="KW-0472">Membrane</keyword>
<gene>
    <name evidence="2" type="ORF">GCM10011354_15040</name>
</gene>
<proteinExistence type="predicted"/>
<accession>A0A8J3A9V1</accession>
<reference evidence="2" key="2">
    <citation type="submission" date="2020-09" db="EMBL/GenBank/DDBJ databases">
        <authorList>
            <person name="Sun Q."/>
            <person name="Zhou Y."/>
        </authorList>
    </citation>
    <scope>NUCLEOTIDE SEQUENCE</scope>
    <source>
        <strain evidence="2">CGMCC 1.14988</strain>
    </source>
</reference>
<dbReference type="AlphaFoldDB" id="A0A8J3A9V1"/>
<feature type="transmembrane region" description="Helical" evidence="1">
    <location>
        <begin position="39"/>
        <end position="57"/>
    </location>
</feature>
<keyword evidence="1" id="KW-0812">Transmembrane</keyword>
<dbReference type="EMBL" id="BMHA01000005">
    <property type="protein sequence ID" value="GGI05629.1"/>
    <property type="molecule type" value="Genomic_DNA"/>
</dbReference>
<feature type="transmembrane region" description="Helical" evidence="1">
    <location>
        <begin position="112"/>
        <end position="131"/>
    </location>
</feature>
<feature type="transmembrane region" description="Helical" evidence="1">
    <location>
        <begin position="69"/>
        <end position="92"/>
    </location>
</feature>
<reference evidence="2" key="1">
    <citation type="journal article" date="2014" name="Int. J. Syst. Evol. Microbiol.">
        <title>Complete genome sequence of Corynebacterium casei LMG S-19264T (=DSM 44701T), isolated from a smear-ripened cheese.</title>
        <authorList>
            <consortium name="US DOE Joint Genome Institute (JGI-PGF)"/>
            <person name="Walter F."/>
            <person name="Albersmeier A."/>
            <person name="Kalinowski J."/>
            <person name="Ruckert C."/>
        </authorList>
    </citation>
    <scope>NUCLEOTIDE SEQUENCE</scope>
    <source>
        <strain evidence="2">CGMCC 1.14988</strain>
    </source>
</reference>
<keyword evidence="1" id="KW-1133">Transmembrane helix</keyword>
<evidence type="ECO:0000313" key="3">
    <source>
        <dbReference type="Proteomes" id="UP000650511"/>
    </source>
</evidence>
<comment type="caution">
    <text evidence="2">The sequence shown here is derived from an EMBL/GenBank/DDBJ whole genome shotgun (WGS) entry which is preliminary data.</text>
</comment>
<sequence>MSDVRRYRLLGLVAAVVAAYSVLWLLGQGPLDQVYTAEWASRRIAWIFAPVTLLLAVRYRRALPPALSITGLVLGVLVGEVIGIRLFLAQAARLERELATGGLSSFEPAHPGWWIASLVFVALSAAGAVVARRRPPGVA</sequence>
<dbReference type="Proteomes" id="UP000650511">
    <property type="component" value="Unassembled WGS sequence"/>
</dbReference>